<proteinExistence type="predicted"/>
<dbReference type="EMBL" id="BAAADO010000003">
    <property type="protein sequence ID" value="GAA0489445.1"/>
    <property type="molecule type" value="Genomic_DNA"/>
</dbReference>
<evidence type="ECO:0000313" key="2">
    <source>
        <dbReference type="Proteomes" id="UP001500880"/>
    </source>
</evidence>
<name>A0ABP3L0X3_9BACI</name>
<comment type="caution">
    <text evidence="1">The sequence shown here is derived from an EMBL/GenBank/DDBJ whole genome shotgun (WGS) entry which is preliminary data.</text>
</comment>
<reference evidence="2" key="1">
    <citation type="journal article" date="2019" name="Int. J. Syst. Evol. Microbiol.">
        <title>The Global Catalogue of Microorganisms (GCM) 10K type strain sequencing project: providing services to taxonomists for standard genome sequencing and annotation.</title>
        <authorList>
            <consortium name="The Broad Institute Genomics Platform"/>
            <consortium name="The Broad Institute Genome Sequencing Center for Infectious Disease"/>
            <person name="Wu L."/>
            <person name="Ma J."/>
        </authorList>
    </citation>
    <scope>NUCLEOTIDE SEQUENCE [LARGE SCALE GENOMIC DNA]</scope>
    <source>
        <strain evidence="2">JCM 12389</strain>
    </source>
</reference>
<gene>
    <name evidence="1" type="ORF">GCM10008986_14100</name>
</gene>
<accession>A0ABP3L0X3</accession>
<evidence type="ECO:0000313" key="1">
    <source>
        <dbReference type="EMBL" id="GAA0489445.1"/>
    </source>
</evidence>
<sequence>MANHETNLLETLTEPTEEKHNKLIIDFMYIDLEVCSRCKGTEANLNKAINEVTPMLNTVGYDILVNRVLVGSEEQAISLHFDLSPTIRINGTDIQPASKESNCGSCNTITGIDVDCRVWVYKGKEYTEAPKGIIMDAILAEVYGQSSASNEGKGENFVLSGNLKNFFDQKEKQRSKDDNMCCSSDQCC</sequence>
<organism evidence="1 2">
    <name type="scientific">Salinibacillus aidingensis</name>
    <dbReference type="NCBI Taxonomy" id="237684"/>
    <lineage>
        <taxon>Bacteria</taxon>
        <taxon>Bacillati</taxon>
        <taxon>Bacillota</taxon>
        <taxon>Bacilli</taxon>
        <taxon>Bacillales</taxon>
        <taxon>Bacillaceae</taxon>
        <taxon>Salinibacillus</taxon>
    </lineage>
</organism>
<evidence type="ECO:0008006" key="3">
    <source>
        <dbReference type="Google" id="ProtNLM"/>
    </source>
</evidence>
<dbReference type="RefSeq" id="WP_343839184.1">
    <property type="nucleotide sequence ID" value="NZ_BAAADO010000003.1"/>
</dbReference>
<dbReference type="InterPro" id="IPR021219">
    <property type="entry name" value="DUF2703"/>
</dbReference>
<dbReference type="Pfam" id="PF10865">
    <property type="entry name" value="DUF2703"/>
    <property type="match status" value="1"/>
</dbReference>
<protein>
    <recommendedName>
        <fullName evidence="3">DUF2703 domain-containing protein</fullName>
    </recommendedName>
</protein>
<keyword evidence="2" id="KW-1185">Reference proteome</keyword>
<dbReference type="Proteomes" id="UP001500880">
    <property type="component" value="Unassembled WGS sequence"/>
</dbReference>